<organism evidence="2 3">
    <name type="scientific">Thlaspi arvense</name>
    <name type="common">Field penny-cress</name>
    <dbReference type="NCBI Taxonomy" id="13288"/>
    <lineage>
        <taxon>Eukaryota</taxon>
        <taxon>Viridiplantae</taxon>
        <taxon>Streptophyta</taxon>
        <taxon>Embryophyta</taxon>
        <taxon>Tracheophyta</taxon>
        <taxon>Spermatophyta</taxon>
        <taxon>Magnoliopsida</taxon>
        <taxon>eudicotyledons</taxon>
        <taxon>Gunneridae</taxon>
        <taxon>Pentapetalae</taxon>
        <taxon>rosids</taxon>
        <taxon>malvids</taxon>
        <taxon>Brassicales</taxon>
        <taxon>Brassicaceae</taxon>
        <taxon>Thlaspideae</taxon>
        <taxon>Thlaspi</taxon>
    </lineage>
</organism>
<evidence type="ECO:0000313" key="2">
    <source>
        <dbReference type="EMBL" id="CAH2051339.1"/>
    </source>
</evidence>
<keyword evidence="3" id="KW-1185">Reference proteome</keyword>
<reference evidence="2 3" key="1">
    <citation type="submission" date="2022-03" db="EMBL/GenBank/DDBJ databases">
        <authorList>
            <person name="Nunn A."/>
            <person name="Chopra R."/>
            <person name="Nunn A."/>
            <person name="Contreras Garrido A."/>
        </authorList>
    </citation>
    <scope>NUCLEOTIDE SEQUENCE [LARGE SCALE GENOMIC DNA]</scope>
</reference>
<name>A0AAU9RUT4_THLAR</name>
<accession>A0AAU9RUT4</accession>
<proteinExistence type="predicted"/>
<dbReference type="PANTHER" id="PTHR46136">
    <property type="entry name" value="TRANSCRIPTION FACTOR GTE8"/>
    <property type="match status" value="1"/>
</dbReference>
<dbReference type="InterPro" id="IPR052442">
    <property type="entry name" value="Env_Response_Regulator"/>
</dbReference>
<dbReference type="Proteomes" id="UP000836841">
    <property type="component" value="Chromosome 3"/>
</dbReference>
<sequence length="154" mass="17399">MATATRLGRDLLFSSSSSTSKALRASTIKIRFADIIVKSKLKSADGKARIEKEKLLRKQLEEKARIEAAETRKALRLKQRRALEKMEREAKAEHHLVTEDEFVHLCGGPRLVGSRWLVQDLGLVLRTDDDDDVSDDESLENPEACRDIEEGEIV</sequence>
<feature type="compositionally biased region" description="Acidic residues" evidence="1">
    <location>
        <begin position="129"/>
        <end position="140"/>
    </location>
</feature>
<evidence type="ECO:0000256" key="1">
    <source>
        <dbReference type="SAM" id="MobiDB-lite"/>
    </source>
</evidence>
<evidence type="ECO:0000313" key="3">
    <source>
        <dbReference type="Proteomes" id="UP000836841"/>
    </source>
</evidence>
<protein>
    <submittedName>
        <fullName evidence="2">Uncharacterized protein</fullName>
    </submittedName>
</protein>
<dbReference type="AlphaFoldDB" id="A0AAU9RUT4"/>
<dbReference type="EMBL" id="OU466859">
    <property type="protein sequence ID" value="CAH2051339.1"/>
    <property type="molecule type" value="Genomic_DNA"/>
</dbReference>
<gene>
    <name evidence="2" type="ORF">TAV2_LOCUS10042</name>
</gene>
<feature type="region of interest" description="Disordered" evidence="1">
    <location>
        <begin position="129"/>
        <end position="154"/>
    </location>
</feature>
<dbReference type="PANTHER" id="PTHR46136:SF19">
    <property type="entry name" value="TRANSCRIPTION FACTOR GTE12"/>
    <property type="match status" value="1"/>
</dbReference>